<evidence type="ECO:0000313" key="4">
    <source>
        <dbReference type="Proteomes" id="UP000037046"/>
    </source>
</evidence>
<evidence type="ECO:0008006" key="6">
    <source>
        <dbReference type="Google" id="ProtNLM"/>
    </source>
</evidence>
<keyword evidence="1" id="KW-1133">Transmembrane helix</keyword>
<feature type="transmembrane region" description="Helical" evidence="1">
    <location>
        <begin position="36"/>
        <end position="59"/>
    </location>
</feature>
<evidence type="ECO:0000256" key="1">
    <source>
        <dbReference type="SAM" id="Phobius"/>
    </source>
</evidence>
<organism evidence="2 4">
    <name type="scientific">Roseovarius tolerans</name>
    <dbReference type="NCBI Taxonomy" id="74031"/>
    <lineage>
        <taxon>Bacteria</taxon>
        <taxon>Pseudomonadati</taxon>
        <taxon>Pseudomonadota</taxon>
        <taxon>Alphaproteobacteria</taxon>
        <taxon>Rhodobacterales</taxon>
        <taxon>Roseobacteraceae</taxon>
        <taxon>Roseovarius</taxon>
    </lineage>
</organism>
<keyword evidence="1" id="KW-0472">Membrane</keyword>
<reference evidence="4" key="1">
    <citation type="submission" date="2015-07" db="EMBL/GenBank/DDBJ databases">
        <title>Draft Genome Sequence of Roseovarius tolerans EL-164, a producer of N-Acylated Alanine Methyl Esters (NAMEs).</title>
        <authorList>
            <person name="Voget S."/>
            <person name="Bruns H."/>
            <person name="Wagner-Doebler I."/>
            <person name="Schulz S."/>
            <person name="Daniel R."/>
        </authorList>
    </citation>
    <scope>NUCLEOTIDE SEQUENCE [LARGE SCALE GENOMIC DNA]</scope>
    <source>
        <strain evidence="4">EL-164</strain>
    </source>
</reference>
<dbReference type="Proteomes" id="UP000182160">
    <property type="component" value="Unassembled WGS sequence"/>
</dbReference>
<dbReference type="Proteomes" id="UP000037046">
    <property type="component" value="Unassembled WGS sequence"/>
</dbReference>
<gene>
    <name evidence="2" type="ORF">ROTO_30750</name>
    <name evidence="3" type="ORF">SAMN04488077_10244</name>
</gene>
<keyword evidence="4" id="KW-1185">Reference proteome</keyword>
<keyword evidence="1" id="KW-0812">Transmembrane</keyword>
<protein>
    <recommendedName>
        <fullName evidence="6">NADH dehydrogenase subunit C</fullName>
    </recommendedName>
</protein>
<accession>A0A0L6CRR7</accession>
<proteinExistence type="predicted"/>
<dbReference type="AlphaFoldDB" id="A0A0L6CRR7"/>
<evidence type="ECO:0000313" key="2">
    <source>
        <dbReference type="EMBL" id="KNX40370.1"/>
    </source>
</evidence>
<sequence length="68" mass="7424">MMSGGYGMGGGGVIFMLLFAVLIIIPFWKLLPKFGIPSWVSLVSIIPLGALVLLWVMAFRDKLDGGRR</sequence>
<dbReference type="EMBL" id="LGVV01000055">
    <property type="protein sequence ID" value="KNX40370.1"/>
    <property type="molecule type" value="Genomic_DNA"/>
</dbReference>
<evidence type="ECO:0000313" key="5">
    <source>
        <dbReference type="Proteomes" id="UP000182160"/>
    </source>
</evidence>
<dbReference type="EMBL" id="FOBO01000002">
    <property type="protein sequence ID" value="SEM08570.1"/>
    <property type="molecule type" value="Genomic_DNA"/>
</dbReference>
<name>A0A0L6CRR7_9RHOB</name>
<dbReference type="PATRIC" id="fig|74031.6.peg.3139"/>
<dbReference type="STRING" id="74031.SAMN04488077_10244"/>
<feature type="transmembrane region" description="Helical" evidence="1">
    <location>
        <begin position="12"/>
        <end position="30"/>
    </location>
</feature>
<evidence type="ECO:0000313" key="3">
    <source>
        <dbReference type="EMBL" id="SEM08570.1"/>
    </source>
</evidence>
<reference evidence="3 5" key="3">
    <citation type="submission" date="2016-10" db="EMBL/GenBank/DDBJ databases">
        <authorList>
            <person name="de Groot N.N."/>
        </authorList>
    </citation>
    <scope>NUCLEOTIDE SEQUENCE [LARGE SCALE GENOMIC DNA]</scope>
    <source>
        <strain evidence="3 5">DSM 11457</strain>
    </source>
</reference>
<reference evidence="2" key="2">
    <citation type="submission" date="2015-07" db="EMBL/GenBank/DDBJ databases">
        <title>MeaNS - Measles Nucleotide Surveillance Program.</title>
        <authorList>
            <person name="Tran T."/>
            <person name="Druce J."/>
        </authorList>
    </citation>
    <scope>NUCLEOTIDE SEQUENCE</scope>
    <source>
        <strain evidence="2">EL-164</strain>
    </source>
</reference>